<sequence length="453" mass="49307">MASSQQAAQKSPWQELSIANTAVPYSLQPQMTQPNTQPFPSFTISPQQAAQQAPWQEPSIPKAAAPYSWPSQMNQLNTLPFSSITSSPQQAAQKAPWQEPSTPNAAAPYSWPPQTTQPNIPTFPSIIVSPQQAAQQAPWQGPSIPKTAAPYSWPSQMNQLNTLPFSSITGSLQQAAQQAPRQESSIKNAAVPYPWPPHTTQPAQMHVISSNTTTNSPLQMINIFGPKVEIPKPKKPNGLFNVYDDDRFSNREWKLIRGKFNYRPGKRPANDPRPKDVMLVLSGKVKKASPEAQALKKTRKQAAQAKVAAQDALQSPSEPASSSASPPTTAPPAQLESVQTSPSLELQDTMSTTPFPSADKPKVSDTDNNPAITSELPSVTLSSSSEFDDWFPIVSNVPPTPPLFSDGELVDCSPINWNEIPSSVMFSNGEFDGFSSVFEGIAWDCLDNSWFDS</sequence>
<gene>
    <name evidence="2" type="ORF">PV09_03853</name>
</gene>
<feature type="region of interest" description="Disordered" evidence="1">
    <location>
        <begin position="287"/>
        <end position="375"/>
    </location>
</feature>
<dbReference type="RefSeq" id="XP_016215203.1">
    <property type="nucleotide sequence ID" value="XM_016357114.1"/>
</dbReference>
<dbReference type="HOGENOM" id="CLU_604387_0_0_1"/>
<organism evidence="2 3">
    <name type="scientific">Verruconis gallopava</name>
    <dbReference type="NCBI Taxonomy" id="253628"/>
    <lineage>
        <taxon>Eukaryota</taxon>
        <taxon>Fungi</taxon>
        <taxon>Dikarya</taxon>
        <taxon>Ascomycota</taxon>
        <taxon>Pezizomycotina</taxon>
        <taxon>Dothideomycetes</taxon>
        <taxon>Pleosporomycetidae</taxon>
        <taxon>Venturiales</taxon>
        <taxon>Sympoventuriaceae</taxon>
        <taxon>Verruconis</taxon>
    </lineage>
</organism>
<feature type="compositionally biased region" description="Polar residues" evidence="1">
    <location>
        <begin position="336"/>
        <end position="355"/>
    </location>
</feature>
<dbReference type="GeneID" id="27311826"/>
<dbReference type="InParanoid" id="A0A0D2B1Z1"/>
<keyword evidence="3" id="KW-1185">Reference proteome</keyword>
<proteinExistence type="predicted"/>
<feature type="compositionally biased region" description="Low complexity" evidence="1">
    <location>
        <begin position="301"/>
        <end position="333"/>
    </location>
</feature>
<feature type="region of interest" description="Disordered" evidence="1">
    <location>
        <begin position="79"/>
        <end position="105"/>
    </location>
</feature>
<dbReference type="Proteomes" id="UP000053259">
    <property type="component" value="Unassembled WGS sequence"/>
</dbReference>
<dbReference type="EMBL" id="KN847538">
    <property type="protein sequence ID" value="KIW05334.1"/>
    <property type="molecule type" value="Genomic_DNA"/>
</dbReference>
<feature type="compositionally biased region" description="Low complexity" evidence="1">
    <location>
        <begin position="46"/>
        <end position="58"/>
    </location>
</feature>
<reference evidence="2 3" key="1">
    <citation type="submission" date="2015-01" db="EMBL/GenBank/DDBJ databases">
        <title>The Genome Sequence of Ochroconis gallopava CBS43764.</title>
        <authorList>
            <consortium name="The Broad Institute Genomics Platform"/>
            <person name="Cuomo C."/>
            <person name="de Hoog S."/>
            <person name="Gorbushina A."/>
            <person name="Stielow B."/>
            <person name="Teixiera M."/>
            <person name="Abouelleil A."/>
            <person name="Chapman S.B."/>
            <person name="Priest M."/>
            <person name="Young S.K."/>
            <person name="Wortman J."/>
            <person name="Nusbaum C."/>
            <person name="Birren B."/>
        </authorList>
    </citation>
    <scope>NUCLEOTIDE SEQUENCE [LARGE SCALE GENOMIC DNA]</scope>
    <source>
        <strain evidence="2 3">CBS 43764</strain>
    </source>
</reference>
<evidence type="ECO:0000313" key="3">
    <source>
        <dbReference type="Proteomes" id="UP000053259"/>
    </source>
</evidence>
<name>A0A0D2B1Z1_9PEZI</name>
<dbReference type="VEuPathDB" id="FungiDB:PV09_03853"/>
<dbReference type="AlphaFoldDB" id="A0A0D2B1Z1"/>
<accession>A0A0D2B1Z1</accession>
<feature type="compositionally biased region" description="Polar residues" evidence="1">
    <location>
        <begin position="27"/>
        <end position="45"/>
    </location>
</feature>
<protein>
    <submittedName>
        <fullName evidence="2">Uncharacterized protein</fullName>
    </submittedName>
</protein>
<evidence type="ECO:0000313" key="2">
    <source>
        <dbReference type="EMBL" id="KIW05334.1"/>
    </source>
</evidence>
<evidence type="ECO:0000256" key="1">
    <source>
        <dbReference type="SAM" id="MobiDB-lite"/>
    </source>
</evidence>
<feature type="compositionally biased region" description="Polar residues" evidence="1">
    <location>
        <begin position="79"/>
        <end position="92"/>
    </location>
</feature>
<feature type="region of interest" description="Disordered" evidence="1">
    <location>
        <begin position="27"/>
        <end position="67"/>
    </location>
</feature>